<dbReference type="EMBL" id="JAUSUP010000015">
    <property type="protein sequence ID" value="MDQ0352861.1"/>
    <property type="molecule type" value="Genomic_DNA"/>
</dbReference>
<evidence type="ECO:0000313" key="2">
    <source>
        <dbReference type="Proteomes" id="UP001236723"/>
    </source>
</evidence>
<proteinExistence type="predicted"/>
<dbReference type="Proteomes" id="UP001236723">
    <property type="component" value="Unassembled WGS sequence"/>
</dbReference>
<evidence type="ECO:0000313" key="1">
    <source>
        <dbReference type="EMBL" id="MDQ0352861.1"/>
    </source>
</evidence>
<protein>
    <submittedName>
        <fullName evidence="1">Uncharacterized protein</fullName>
    </submittedName>
</protein>
<name>A0ABU0DWS9_9BACI</name>
<comment type="caution">
    <text evidence="1">The sequence shown here is derived from an EMBL/GenBank/DDBJ whole genome shotgun (WGS) entry which is preliminary data.</text>
</comment>
<dbReference type="RefSeq" id="WP_307069783.1">
    <property type="nucleotide sequence ID" value="NZ_JAUSUP010000015.1"/>
</dbReference>
<keyword evidence="2" id="KW-1185">Reference proteome</keyword>
<sequence>MVIQSNMSPIAIVEVWSEAEEVFSKYNIPISRHALETLVKTESLPSLLQELNSIVGSSSETCIEGG</sequence>
<gene>
    <name evidence="1" type="ORF">J2R98_002712</name>
</gene>
<reference evidence="1 2" key="1">
    <citation type="submission" date="2023-07" db="EMBL/GenBank/DDBJ databases">
        <title>Genomic Encyclopedia of Type Strains, Phase IV (KMG-IV): sequencing the most valuable type-strain genomes for metagenomic binning, comparative biology and taxonomic classification.</title>
        <authorList>
            <person name="Goeker M."/>
        </authorList>
    </citation>
    <scope>NUCLEOTIDE SEQUENCE [LARGE SCALE GENOMIC DNA]</scope>
    <source>
        <strain evidence="1 2">DSM 15448</strain>
    </source>
</reference>
<accession>A0ABU0DWS9</accession>
<organism evidence="1 2">
    <name type="scientific">Alkalibacillus filiformis</name>
    <dbReference type="NCBI Taxonomy" id="200990"/>
    <lineage>
        <taxon>Bacteria</taxon>
        <taxon>Bacillati</taxon>
        <taxon>Bacillota</taxon>
        <taxon>Bacilli</taxon>
        <taxon>Bacillales</taxon>
        <taxon>Bacillaceae</taxon>
        <taxon>Alkalibacillus</taxon>
    </lineage>
</organism>